<evidence type="ECO:0000256" key="5">
    <source>
        <dbReference type="SAM" id="Phobius"/>
    </source>
</evidence>
<dbReference type="GO" id="GO:0031293">
    <property type="term" value="P:membrane protein intracellular domain proteolysis"/>
    <property type="evidence" value="ECO:0007669"/>
    <property type="project" value="TreeGrafter"/>
</dbReference>
<dbReference type="GO" id="GO:0005737">
    <property type="term" value="C:cytoplasm"/>
    <property type="evidence" value="ECO:0007669"/>
    <property type="project" value="TreeGrafter"/>
</dbReference>
<protein>
    <submittedName>
        <fullName evidence="7">Site-2 protease family protein</fullName>
    </submittedName>
</protein>
<dbReference type="InterPro" id="IPR008915">
    <property type="entry name" value="Peptidase_M50"/>
</dbReference>
<dbReference type="Pfam" id="PF17820">
    <property type="entry name" value="PDZ_6"/>
    <property type="match status" value="1"/>
</dbReference>
<dbReference type="Gene3D" id="2.30.42.10">
    <property type="match status" value="2"/>
</dbReference>
<feature type="transmembrane region" description="Helical" evidence="5">
    <location>
        <begin position="61"/>
        <end position="82"/>
    </location>
</feature>
<dbReference type="InterPro" id="IPR001478">
    <property type="entry name" value="PDZ"/>
</dbReference>
<keyword evidence="7" id="KW-0378">Hydrolase</keyword>
<comment type="subcellular location">
    <subcellularLocation>
        <location evidence="1">Endomembrane system</location>
        <topology evidence="1">Multi-pass membrane protein</topology>
    </subcellularLocation>
</comment>
<dbReference type="OrthoDB" id="15212at2157"/>
<feature type="transmembrane region" description="Helical" evidence="5">
    <location>
        <begin position="182"/>
        <end position="203"/>
    </location>
</feature>
<keyword evidence="8" id="KW-1185">Reference proteome</keyword>
<reference evidence="7 8" key="1">
    <citation type="submission" date="2020-06" db="EMBL/GenBank/DDBJ databases">
        <title>NJ-3-1, isolated from saline soil.</title>
        <authorList>
            <person name="Cui H.L."/>
            <person name="Shi X."/>
        </authorList>
    </citation>
    <scope>NUCLEOTIDE SEQUENCE [LARGE SCALE GENOMIC DNA]</scope>
    <source>
        <strain evidence="7 8">NJ-3-1</strain>
    </source>
</reference>
<keyword evidence="4 5" id="KW-0472">Membrane</keyword>
<dbReference type="CDD" id="cd06159">
    <property type="entry name" value="S2P-M50_PDZ_Arch"/>
    <property type="match status" value="1"/>
</dbReference>
<dbReference type="InterPro" id="IPR041489">
    <property type="entry name" value="PDZ_6"/>
</dbReference>
<evidence type="ECO:0000313" key="7">
    <source>
        <dbReference type="EMBL" id="QLG61191.1"/>
    </source>
</evidence>
<evidence type="ECO:0000256" key="2">
    <source>
        <dbReference type="ARBA" id="ARBA00022692"/>
    </source>
</evidence>
<organism evidence="7 8">
    <name type="scientific">Halorarum salinum</name>
    <dbReference type="NCBI Taxonomy" id="2743089"/>
    <lineage>
        <taxon>Archaea</taxon>
        <taxon>Methanobacteriati</taxon>
        <taxon>Methanobacteriota</taxon>
        <taxon>Stenosarchaea group</taxon>
        <taxon>Halobacteria</taxon>
        <taxon>Halobacteriales</taxon>
        <taxon>Haloferacaceae</taxon>
        <taxon>Halorarum</taxon>
    </lineage>
</organism>
<accession>A0A7D5L9L9</accession>
<dbReference type="RefSeq" id="WP_179267775.1">
    <property type="nucleotide sequence ID" value="NZ_CP058579.1"/>
</dbReference>
<dbReference type="Proteomes" id="UP000509626">
    <property type="component" value="Chromosome"/>
</dbReference>
<keyword evidence="7" id="KW-0645">Protease</keyword>
<feature type="domain" description="PDZ" evidence="6">
    <location>
        <begin position="204"/>
        <end position="271"/>
    </location>
</feature>
<dbReference type="GO" id="GO:0016020">
    <property type="term" value="C:membrane"/>
    <property type="evidence" value="ECO:0007669"/>
    <property type="project" value="InterPro"/>
</dbReference>
<evidence type="ECO:0000256" key="4">
    <source>
        <dbReference type="ARBA" id="ARBA00023136"/>
    </source>
</evidence>
<dbReference type="KEGG" id="halu:HUG12_05350"/>
<proteinExistence type="predicted"/>
<dbReference type="PANTHER" id="PTHR13325:SF3">
    <property type="entry name" value="MEMBRANE-BOUND TRANSCRIPTION FACTOR SITE-2 PROTEASE"/>
    <property type="match status" value="1"/>
</dbReference>
<dbReference type="PANTHER" id="PTHR13325">
    <property type="entry name" value="PROTEASE M50 MEMBRANE-BOUND TRANSCRIPTION FACTOR SITE 2 PROTEASE"/>
    <property type="match status" value="1"/>
</dbReference>
<dbReference type="SUPFAM" id="SSF50156">
    <property type="entry name" value="PDZ domain-like"/>
    <property type="match status" value="2"/>
</dbReference>
<name>A0A7D5L9L9_9EURY</name>
<dbReference type="InterPro" id="IPR036034">
    <property type="entry name" value="PDZ_sf"/>
</dbReference>
<evidence type="ECO:0000256" key="3">
    <source>
        <dbReference type="ARBA" id="ARBA00022989"/>
    </source>
</evidence>
<feature type="transmembrane region" description="Helical" evidence="5">
    <location>
        <begin position="466"/>
        <end position="487"/>
    </location>
</feature>
<dbReference type="AlphaFoldDB" id="A0A7D5L9L9"/>
<feature type="transmembrane region" description="Helical" evidence="5">
    <location>
        <begin position="567"/>
        <end position="593"/>
    </location>
</feature>
<dbReference type="GO" id="GO:0004222">
    <property type="term" value="F:metalloendopeptidase activity"/>
    <property type="evidence" value="ECO:0007669"/>
    <property type="project" value="InterPro"/>
</dbReference>
<dbReference type="Pfam" id="PF02163">
    <property type="entry name" value="Peptidase_M50"/>
    <property type="match status" value="1"/>
</dbReference>
<gene>
    <name evidence="7" type="ORF">HUG12_05350</name>
</gene>
<evidence type="ECO:0000259" key="6">
    <source>
        <dbReference type="SMART" id="SM00228"/>
    </source>
</evidence>
<dbReference type="GeneID" id="56036863"/>
<dbReference type="SMART" id="SM00228">
    <property type="entry name" value="PDZ"/>
    <property type="match status" value="2"/>
</dbReference>
<dbReference type="InterPro" id="IPR001193">
    <property type="entry name" value="MBTPS2"/>
</dbReference>
<keyword evidence="3 5" id="KW-1133">Transmembrane helix</keyword>
<dbReference type="GO" id="GO:0012505">
    <property type="term" value="C:endomembrane system"/>
    <property type="evidence" value="ECO:0007669"/>
    <property type="project" value="UniProtKB-SubCell"/>
</dbReference>
<evidence type="ECO:0000256" key="1">
    <source>
        <dbReference type="ARBA" id="ARBA00004127"/>
    </source>
</evidence>
<evidence type="ECO:0000313" key="8">
    <source>
        <dbReference type="Proteomes" id="UP000509626"/>
    </source>
</evidence>
<sequence>MNALLWVLAGVVAYTAILTALNARGYLPESVKVQGPLTTIHTKRGRAFLDWLATPRRLWRAWSNVGVGIALVVMFGMFYFLVQAAVLTIRNPVSTQANEPQNFLVIPGVNDFLPLAVAPEIVFGLLIALVVHEGGHGLLCRVEDIDIESMGVVLLAFVPVGAFVEPDEESQREADRGARSRMFAAGVTNNFFVTLVAFLLLFGPVVGAISAAPGVAVGGAYEGAPAGQAGIEGGDRVTAVAGTPVSNESELRDALAAAPDRSVEVEVNGDESVTVDRRVVVVGAVEGNPAGLSIGEGEEPVDVTAVNGTEVGTYAEFREAAADHEYAELETSAGERTLPLGVYVSEVSEDGALAEATDLNGSFVITRVAGERVVDFADLDTALADHEPGDTVTIRAYVNGTFEEYEVTLGGPEGDPQIGVFGAEGVSGLVVDDFGVRSYPAEAYLALLGGDAGEAPPGIGGLVGSFLGLAYVAILLPLAGAVGYLPYNFAGFYGVFTNFYEVSGPLAAFGETPVFLAANALFWTAWINVQLGIFNCIPGYPLDGGRILRMVAEGIVSRLPVSDRPRLVRTLTTSVGLTMLAALLVIVFGPQFIGG</sequence>
<feature type="domain" description="PDZ" evidence="6">
    <location>
        <begin position="288"/>
        <end position="400"/>
    </location>
</feature>
<dbReference type="EMBL" id="CP058579">
    <property type="protein sequence ID" value="QLG61191.1"/>
    <property type="molecule type" value="Genomic_DNA"/>
</dbReference>
<keyword evidence="2 5" id="KW-0812">Transmembrane</keyword>